<dbReference type="Proteomes" id="UP000004594">
    <property type="component" value="Unassembled WGS sequence"/>
</dbReference>
<comment type="caution">
    <text evidence="3">The sequence shown here is derived from an EMBL/GenBank/DDBJ whole genome shotgun (WGS) entry which is preliminary data.</text>
</comment>
<organism evidence="3 4">
    <name type="scientific">Dialister micraerophilus UPII 345-E</name>
    <dbReference type="NCBI Taxonomy" id="910314"/>
    <lineage>
        <taxon>Bacteria</taxon>
        <taxon>Bacillati</taxon>
        <taxon>Bacillota</taxon>
        <taxon>Negativicutes</taxon>
        <taxon>Veillonellales</taxon>
        <taxon>Veillonellaceae</taxon>
        <taxon>Dialister</taxon>
    </lineage>
</organism>
<dbReference type="AlphaFoldDB" id="E4LAF7"/>
<dbReference type="Pfam" id="PF02481">
    <property type="entry name" value="DNA_processg_A"/>
    <property type="match status" value="1"/>
</dbReference>
<dbReference type="OrthoDB" id="9785707at2"/>
<accession>E4LAF7</accession>
<dbReference type="PANTHER" id="PTHR43022">
    <property type="entry name" value="PROTEIN SMF"/>
    <property type="match status" value="1"/>
</dbReference>
<evidence type="ECO:0000313" key="3">
    <source>
        <dbReference type="EMBL" id="EFR42160.1"/>
    </source>
</evidence>
<gene>
    <name evidence="3" type="primary">dprA</name>
    <name evidence="3" type="ORF">HMPREF9220_0221</name>
</gene>
<evidence type="ECO:0000259" key="2">
    <source>
        <dbReference type="Pfam" id="PF02481"/>
    </source>
</evidence>
<evidence type="ECO:0000313" key="4">
    <source>
        <dbReference type="Proteomes" id="UP000004594"/>
    </source>
</evidence>
<dbReference type="NCBIfam" id="TIGR00732">
    <property type="entry name" value="dprA"/>
    <property type="match status" value="1"/>
</dbReference>
<dbReference type="eggNOG" id="COG0758">
    <property type="taxonomic scope" value="Bacteria"/>
</dbReference>
<name>E4LAF7_9FIRM</name>
<dbReference type="GO" id="GO:0009294">
    <property type="term" value="P:DNA-mediated transformation"/>
    <property type="evidence" value="ECO:0007669"/>
    <property type="project" value="InterPro"/>
</dbReference>
<dbReference type="RefSeq" id="WP_007555208.1">
    <property type="nucleotide sequence ID" value="NZ_AENT01000030.1"/>
</dbReference>
<proteinExistence type="inferred from homology"/>
<dbReference type="PANTHER" id="PTHR43022:SF1">
    <property type="entry name" value="PROTEIN SMF"/>
    <property type="match status" value="1"/>
</dbReference>
<reference evidence="3 4" key="1">
    <citation type="submission" date="2010-11" db="EMBL/GenBank/DDBJ databases">
        <authorList>
            <person name="Durkin A.S."/>
            <person name="Madupu R."/>
            <person name="Torralba M."/>
            <person name="Gillis M."/>
            <person name="Methe B."/>
            <person name="Sutton G."/>
            <person name="Nelson K.E."/>
        </authorList>
    </citation>
    <scope>NUCLEOTIDE SEQUENCE [LARGE SCALE GENOMIC DNA]</scope>
    <source>
        <strain evidence="3 4">UPII 345-E</strain>
    </source>
</reference>
<comment type="similarity">
    <text evidence="1">Belongs to the DprA/Smf family.</text>
</comment>
<dbReference type="Gene3D" id="3.40.50.450">
    <property type="match status" value="1"/>
</dbReference>
<feature type="domain" description="Smf/DprA SLOG" evidence="2">
    <location>
        <begin position="77"/>
        <end position="285"/>
    </location>
</feature>
<protein>
    <submittedName>
        <fullName evidence="3">DNA protecting protein DprA</fullName>
    </submittedName>
</protein>
<dbReference type="InterPro" id="IPR003488">
    <property type="entry name" value="DprA"/>
</dbReference>
<sequence>MDIYTASIPGCPWLGSKTIRHLLSVFKTGEKIWNATSEELHEKGKLTSKQLNSFLKYRKEADLEKIYKLMQNFNIKYCTLNDEVYPKLLANTINPPPVLYYRGELPITDRIISIVGIRKATVYGIKTAKEIAKELSERNVVIVSGGARGIDSAAHKGALEGKSATVTVAACGLDKTYPAENRNLFEKIIAHGGCIISEYAPGTPPLGRQFPARNRIIAGMTRGVIVIEAAEKSGSLITADFALEEGRDIFAVPGNIWAESSKGTNKLLKIGAFCCTSYEDILSEYGWEDKKEIKCKKDKTFNKQLTLEEEVLYRFCSESVEITEDELLIKTGMSLKTLKSLLLQLQLKGVVIQTPSGGFIISG</sequence>
<dbReference type="InterPro" id="IPR057666">
    <property type="entry name" value="DrpA_SLOG"/>
</dbReference>
<dbReference type="EMBL" id="AENT01000030">
    <property type="protein sequence ID" value="EFR42160.1"/>
    <property type="molecule type" value="Genomic_DNA"/>
</dbReference>
<dbReference type="SUPFAM" id="SSF102405">
    <property type="entry name" value="MCP/YpsA-like"/>
    <property type="match status" value="1"/>
</dbReference>
<evidence type="ECO:0000256" key="1">
    <source>
        <dbReference type="ARBA" id="ARBA00006525"/>
    </source>
</evidence>